<organism evidence="2 3">
    <name type="scientific">Cutaneotrichosporon oleaginosum</name>
    <dbReference type="NCBI Taxonomy" id="879819"/>
    <lineage>
        <taxon>Eukaryota</taxon>
        <taxon>Fungi</taxon>
        <taxon>Dikarya</taxon>
        <taxon>Basidiomycota</taxon>
        <taxon>Agaricomycotina</taxon>
        <taxon>Tremellomycetes</taxon>
        <taxon>Trichosporonales</taxon>
        <taxon>Trichosporonaceae</taxon>
        <taxon>Cutaneotrichosporon</taxon>
    </lineage>
</organism>
<evidence type="ECO:0000313" key="3">
    <source>
        <dbReference type="Proteomes" id="UP000053611"/>
    </source>
</evidence>
<gene>
    <name evidence="2" type="ORF">CC85DRAFT_91189</name>
</gene>
<accession>A0A0J0XYA8</accession>
<feature type="compositionally biased region" description="Polar residues" evidence="1">
    <location>
        <begin position="1"/>
        <end position="13"/>
    </location>
</feature>
<feature type="compositionally biased region" description="Low complexity" evidence="1">
    <location>
        <begin position="26"/>
        <end position="57"/>
    </location>
</feature>
<keyword evidence="3" id="KW-1185">Reference proteome</keyword>
<name>A0A0J0XYA8_9TREE</name>
<evidence type="ECO:0000256" key="1">
    <source>
        <dbReference type="SAM" id="MobiDB-lite"/>
    </source>
</evidence>
<feature type="compositionally biased region" description="Gly residues" evidence="1">
    <location>
        <begin position="84"/>
        <end position="130"/>
    </location>
</feature>
<feature type="region of interest" description="Disordered" evidence="1">
    <location>
        <begin position="230"/>
        <end position="257"/>
    </location>
</feature>
<feature type="compositionally biased region" description="Acidic residues" evidence="1">
    <location>
        <begin position="70"/>
        <end position="79"/>
    </location>
</feature>
<dbReference type="EMBL" id="KQ087179">
    <property type="protein sequence ID" value="KLT46021.1"/>
    <property type="molecule type" value="Genomic_DNA"/>
</dbReference>
<dbReference type="RefSeq" id="XP_018282512.1">
    <property type="nucleotide sequence ID" value="XM_018427513.1"/>
</dbReference>
<feature type="compositionally biased region" description="Basic and acidic residues" evidence="1">
    <location>
        <begin position="231"/>
        <end position="242"/>
    </location>
</feature>
<feature type="compositionally biased region" description="Basic and acidic residues" evidence="1">
    <location>
        <begin position="390"/>
        <end position="414"/>
    </location>
</feature>
<sequence length="442" mass="44040">MSAMQSSHPSSKLSGEPAPSGGTRNGASLTTRSSSSSGSAHSLPIAAAGSSSGFARSLPLDEICLGGDAGLDDGFDDGSTDSGSTGGGDAGADSGLDGGSKGGGSRVCGSTRGGSMGGGSTGGDSTGGGSTDSESTDGGDAGVDSGLDGGSTDGGSTYSGSTEGGSTDRSWTRGGSTDRSSTDSGSTHSGSSSSSSLEKIRRRVRRGGRGLGDRVLLDDFEALDEPLDGVFSDRSDAVDDNRCGLSGEPIGEDDATRSICSGSLPSLAVPLEGPAREEDGASGVSHGSSIDGALDEMRLRARAARRCADLRSSSAVKSISLISSMSANSSSFALPLADRLAGDRGLKKVWTSEAFFLARGALGVAAARGIKYGLLREREGGGGGGEGESESEKRGEGQGVGEVERGRKEGRRGGEPGVYRGRWKARVDGDRSIVRIHGTSSA</sequence>
<dbReference type="AlphaFoldDB" id="A0A0J0XYA8"/>
<proteinExistence type="predicted"/>
<feature type="region of interest" description="Disordered" evidence="1">
    <location>
        <begin position="1"/>
        <end position="214"/>
    </location>
</feature>
<feature type="compositionally biased region" description="Low complexity" evidence="1">
    <location>
        <begin position="154"/>
        <end position="196"/>
    </location>
</feature>
<dbReference type="GeneID" id="28988116"/>
<feature type="region of interest" description="Disordered" evidence="1">
    <location>
        <begin position="377"/>
        <end position="423"/>
    </location>
</feature>
<dbReference type="Proteomes" id="UP000053611">
    <property type="component" value="Unassembled WGS sequence"/>
</dbReference>
<reference evidence="2 3" key="1">
    <citation type="submission" date="2015-03" db="EMBL/GenBank/DDBJ databases">
        <title>Genomics and transcriptomics of the oil-accumulating basidiomycete yeast T. oleaginosus allow insights into substrate utilization and the diverse evolutionary trajectories of mating systems in fungi.</title>
        <authorList>
            <consortium name="DOE Joint Genome Institute"/>
            <person name="Kourist R."/>
            <person name="Kracht O."/>
            <person name="Bracharz F."/>
            <person name="Lipzen A."/>
            <person name="Nolan M."/>
            <person name="Ohm R."/>
            <person name="Grigoriev I."/>
            <person name="Sun S."/>
            <person name="Heitman J."/>
            <person name="Bruck T."/>
            <person name="Nowrousian M."/>
        </authorList>
    </citation>
    <scope>NUCLEOTIDE SEQUENCE [LARGE SCALE GENOMIC DNA]</scope>
    <source>
        <strain evidence="2 3">IBC0246</strain>
    </source>
</reference>
<feature type="compositionally biased region" description="Low complexity" evidence="1">
    <location>
        <begin position="131"/>
        <end position="146"/>
    </location>
</feature>
<protein>
    <submittedName>
        <fullName evidence="2">Uncharacterized protein</fullName>
    </submittedName>
</protein>
<evidence type="ECO:0000313" key="2">
    <source>
        <dbReference type="EMBL" id="KLT46021.1"/>
    </source>
</evidence>